<organism evidence="2 3">
    <name type="scientific">Caenispirillum salinarum AK4</name>
    <dbReference type="NCBI Taxonomy" id="1238182"/>
    <lineage>
        <taxon>Bacteria</taxon>
        <taxon>Pseudomonadati</taxon>
        <taxon>Pseudomonadota</taxon>
        <taxon>Alphaproteobacteria</taxon>
        <taxon>Rhodospirillales</taxon>
        <taxon>Novispirillaceae</taxon>
        <taxon>Caenispirillum</taxon>
    </lineage>
</organism>
<dbReference type="AlphaFoldDB" id="K9GPV0"/>
<dbReference type="Proteomes" id="UP000009881">
    <property type="component" value="Unassembled WGS sequence"/>
</dbReference>
<dbReference type="OrthoDB" id="6115415at2"/>
<dbReference type="EMBL" id="ANHY01000024">
    <property type="protein sequence ID" value="EKV26709.1"/>
    <property type="molecule type" value="Genomic_DNA"/>
</dbReference>
<sequence length="234" mass="25735">MPPDFARPDPEDLADAAAEVVDCMRVLGKSGSNIVLEALGGYDFVELEHYPPGDVRDPETHSQFYFHAHPASPTREVDFGHFHTFLRPAALPTDAAPAELPGNPVDRDPAGVTAHLVAISMDRYGRPTALFTTNRWVTDETIYAADVLIPALPAFEMDVAHPSWPLNRWITAMMTLYRPEIAALLRQRDHVLARHGSAAAGTDVLNDRALEVTSRQSIDLETKLAEVRHLAGLT</sequence>
<accession>K9GPV0</accession>
<keyword evidence="3" id="KW-1185">Reference proteome</keyword>
<dbReference type="InterPro" id="IPR054242">
    <property type="entry name" value="DUF6969"/>
</dbReference>
<dbReference type="Pfam" id="PF22308">
    <property type="entry name" value="DUF6969"/>
    <property type="match status" value="1"/>
</dbReference>
<evidence type="ECO:0000313" key="2">
    <source>
        <dbReference type="EMBL" id="EKV26709.1"/>
    </source>
</evidence>
<reference evidence="2 3" key="1">
    <citation type="journal article" date="2013" name="Genome Announc.">
        <title>Draft Genome Sequence of an Alphaproteobacterium, Caenispirillum salinarum AK4(T), Isolated from a Solar Saltern.</title>
        <authorList>
            <person name="Khatri I."/>
            <person name="Singh A."/>
            <person name="Korpole S."/>
            <person name="Pinnaka A.K."/>
            <person name="Subramanian S."/>
        </authorList>
    </citation>
    <scope>NUCLEOTIDE SEQUENCE [LARGE SCALE GENOMIC DNA]</scope>
    <source>
        <strain evidence="2 3">AK4</strain>
    </source>
</reference>
<evidence type="ECO:0000259" key="1">
    <source>
        <dbReference type="Pfam" id="PF22308"/>
    </source>
</evidence>
<feature type="domain" description="DUF6969" evidence="1">
    <location>
        <begin position="15"/>
        <end position="218"/>
    </location>
</feature>
<evidence type="ECO:0000313" key="3">
    <source>
        <dbReference type="Proteomes" id="UP000009881"/>
    </source>
</evidence>
<dbReference type="PATRIC" id="fig|1238182.3.peg.4130"/>
<dbReference type="STRING" id="1238182.C882_2176"/>
<comment type="caution">
    <text evidence="2">The sequence shown here is derived from an EMBL/GenBank/DDBJ whole genome shotgun (WGS) entry which is preliminary data.</text>
</comment>
<proteinExistence type="predicted"/>
<name>K9GPV0_9PROT</name>
<dbReference type="eggNOG" id="ENOG502ZCN0">
    <property type="taxonomic scope" value="Bacteria"/>
</dbReference>
<protein>
    <recommendedName>
        <fullName evidence="1">DUF6969 domain-containing protein</fullName>
    </recommendedName>
</protein>
<gene>
    <name evidence="2" type="ORF">C882_2176</name>
</gene>